<name>A0A941CWX8_9CAUL</name>
<dbReference type="PRINTS" id="PR00368">
    <property type="entry name" value="FADPNR"/>
</dbReference>
<evidence type="ECO:0000256" key="3">
    <source>
        <dbReference type="ARBA" id="ARBA00022630"/>
    </source>
</evidence>
<dbReference type="PRINTS" id="PR00411">
    <property type="entry name" value="PNDRDTASEI"/>
</dbReference>
<evidence type="ECO:0000256" key="2">
    <source>
        <dbReference type="ARBA" id="ARBA00005272"/>
    </source>
</evidence>
<dbReference type="GO" id="GO:0003955">
    <property type="term" value="F:NAD(P)H dehydrogenase (quinone) activity"/>
    <property type="evidence" value="ECO:0007669"/>
    <property type="project" value="TreeGrafter"/>
</dbReference>
<keyword evidence="5" id="KW-0560">Oxidoreductase</keyword>
<dbReference type="InterPro" id="IPR054585">
    <property type="entry name" value="NDH2-like_C"/>
</dbReference>
<dbReference type="GO" id="GO:0019646">
    <property type="term" value="P:aerobic electron transport chain"/>
    <property type="evidence" value="ECO:0007669"/>
    <property type="project" value="TreeGrafter"/>
</dbReference>
<evidence type="ECO:0000256" key="1">
    <source>
        <dbReference type="ARBA" id="ARBA00001974"/>
    </source>
</evidence>
<keyword evidence="9" id="KW-1185">Reference proteome</keyword>
<dbReference type="PANTHER" id="PTHR42913">
    <property type="entry name" value="APOPTOSIS-INDUCING FACTOR 1"/>
    <property type="match status" value="1"/>
</dbReference>
<evidence type="ECO:0000313" key="9">
    <source>
        <dbReference type="Proteomes" id="UP000622580"/>
    </source>
</evidence>
<evidence type="ECO:0000256" key="4">
    <source>
        <dbReference type="ARBA" id="ARBA00022827"/>
    </source>
</evidence>
<gene>
    <name evidence="8" type="ORF">JKL49_00555</name>
</gene>
<comment type="caution">
    <text evidence="8">The sequence shown here is derived from an EMBL/GenBank/DDBJ whole genome shotgun (WGS) entry which is preliminary data.</text>
</comment>
<dbReference type="InterPro" id="IPR036188">
    <property type="entry name" value="FAD/NAD-bd_sf"/>
</dbReference>
<dbReference type="Gene3D" id="3.50.50.100">
    <property type="match status" value="1"/>
</dbReference>
<dbReference type="InterPro" id="IPR023753">
    <property type="entry name" value="FAD/NAD-binding_dom"/>
</dbReference>
<keyword evidence="4" id="KW-0274">FAD</keyword>
<dbReference type="AlphaFoldDB" id="A0A941CWX8"/>
<dbReference type="Pfam" id="PF22366">
    <property type="entry name" value="NDH2_C"/>
    <property type="match status" value="1"/>
</dbReference>
<accession>A0A941CWX8</accession>
<comment type="cofactor">
    <cofactor evidence="1">
        <name>FAD</name>
        <dbReference type="ChEBI" id="CHEBI:57692"/>
    </cofactor>
</comment>
<sequence length="420" mass="45368">MTQAQPPHRVVVVGGGFGGLSVVKGLAGAPVAITLIDRRNHHLFQPLLYQVATASLATSEIAWPIRSLVRDRPEVTTLLATVTGVDVATQRVRFEDGTAIAYDTLVLATGARHAYFGHDEWEPFAPGLKTIEDATTIRRRILMAFEDAERESDPARQRALLTFVIVGGGPTGVELAGTIAELARHTLPPEFRNIDPGSAQVVLVESGPRVLRGYPDSLSDYASRSLAALGVEVALGRAVSEVAADHVIFGDRRLETRTVLWAAGVRASPAAQWLGAPTDGAGRVKVAPDLTAPGHPQVFVVGDTASVLDRKGRPAPGIAPAATQEGRYVARAIKARLRRASRPRPFRYRHPGSLAQIGKQSAVIDFGVVRLKGEIAWWLWGLAHIYFLIGARTRLAVALNWVWIHARNQRSARLITQGKS</sequence>
<dbReference type="SUPFAM" id="SSF51905">
    <property type="entry name" value="FAD/NAD(P)-binding domain"/>
    <property type="match status" value="1"/>
</dbReference>
<keyword evidence="3" id="KW-0285">Flavoprotein</keyword>
<dbReference type="InterPro" id="IPR051169">
    <property type="entry name" value="NADH-Q_oxidoreductase"/>
</dbReference>
<feature type="domain" description="FAD/NAD(P)-binding" evidence="6">
    <location>
        <begin position="9"/>
        <end position="326"/>
    </location>
</feature>
<dbReference type="Pfam" id="PF07992">
    <property type="entry name" value="Pyr_redox_2"/>
    <property type="match status" value="1"/>
</dbReference>
<reference evidence="8" key="1">
    <citation type="submission" date="2021-04" db="EMBL/GenBank/DDBJ databases">
        <title>Draft genome assembly of strain Phenylobacterium sp. 20VBR1 using MiniION and Illumina platforms.</title>
        <authorList>
            <person name="Thomas F.A."/>
            <person name="Krishnan K.P."/>
            <person name="Sinha R.K."/>
        </authorList>
    </citation>
    <scope>NUCLEOTIDE SEQUENCE</scope>
    <source>
        <strain evidence="8">20VBR1</strain>
    </source>
</reference>
<dbReference type="PANTHER" id="PTHR42913:SF3">
    <property type="entry name" value="64 KDA MITOCHONDRIAL NADH DEHYDROGENASE (EUROFUNG)"/>
    <property type="match status" value="1"/>
</dbReference>
<proteinExistence type="inferred from homology"/>
<protein>
    <submittedName>
        <fullName evidence="8">NAD(P)/FAD-dependent oxidoreductase</fullName>
    </submittedName>
</protein>
<evidence type="ECO:0000259" key="6">
    <source>
        <dbReference type="Pfam" id="PF07992"/>
    </source>
</evidence>
<organism evidence="8 9">
    <name type="scientific">Phenylobacterium glaciei</name>
    <dbReference type="NCBI Taxonomy" id="2803784"/>
    <lineage>
        <taxon>Bacteria</taxon>
        <taxon>Pseudomonadati</taxon>
        <taxon>Pseudomonadota</taxon>
        <taxon>Alphaproteobacteria</taxon>
        <taxon>Caulobacterales</taxon>
        <taxon>Caulobacteraceae</taxon>
        <taxon>Phenylobacterium</taxon>
    </lineage>
</organism>
<evidence type="ECO:0000256" key="5">
    <source>
        <dbReference type="ARBA" id="ARBA00023002"/>
    </source>
</evidence>
<comment type="similarity">
    <text evidence="2">Belongs to the NADH dehydrogenase family.</text>
</comment>
<evidence type="ECO:0000259" key="7">
    <source>
        <dbReference type="Pfam" id="PF22366"/>
    </source>
</evidence>
<dbReference type="Proteomes" id="UP000622580">
    <property type="component" value="Unassembled WGS sequence"/>
</dbReference>
<evidence type="ECO:0000313" key="8">
    <source>
        <dbReference type="EMBL" id="MBR7617862.1"/>
    </source>
</evidence>
<dbReference type="EMBL" id="JAGSGD010000001">
    <property type="protein sequence ID" value="MBR7617862.1"/>
    <property type="molecule type" value="Genomic_DNA"/>
</dbReference>
<feature type="domain" description="External alternative NADH-ubiquinone oxidoreductase-like C-terminal" evidence="7">
    <location>
        <begin position="350"/>
        <end position="402"/>
    </location>
</feature>